<sequence length="114" mass="12373">MADEAEELRKAMIAQNCGAAVVPQASLPIEEPQTCSSLTQDLTSLGEGVKALHEFAHLLSEITNSVDRITEVSDKFAEMTTGPVCDPSETIDYEMLDQIVENRTCFIPQGSDPT</sequence>
<protein>
    <submittedName>
        <fullName evidence="1">Uncharacterized protein</fullName>
    </submittedName>
</protein>
<evidence type="ECO:0000313" key="2">
    <source>
        <dbReference type="Proteomes" id="UP000281553"/>
    </source>
</evidence>
<dbReference type="Proteomes" id="UP000281553">
    <property type="component" value="Unassembled WGS sequence"/>
</dbReference>
<dbReference type="AlphaFoldDB" id="A0A3P7NVK8"/>
<accession>A0A3P7NVK8</accession>
<evidence type="ECO:0000313" key="1">
    <source>
        <dbReference type="EMBL" id="VDN40098.1"/>
    </source>
</evidence>
<reference evidence="1 2" key="1">
    <citation type="submission" date="2018-11" db="EMBL/GenBank/DDBJ databases">
        <authorList>
            <consortium name="Pathogen Informatics"/>
        </authorList>
    </citation>
    <scope>NUCLEOTIDE SEQUENCE [LARGE SCALE GENOMIC DNA]</scope>
</reference>
<gene>
    <name evidence="1" type="ORF">DILT_LOCUS18137</name>
</gene>
<name>A0A3P7NVK8_DIBLA</name>
<proteinExistence type="predicted"/>
<organism evidence="1 2">
    <name type="scientific">Dibothriocephalus latus</name>
    <name type="common">Fish tapeworm</name>
    <name type="synonym">Diphyllobothrium latum</name>
    <dbReference type="NCBI Taxonomy" id="60516"/>
    <lineage>
        <taxon>Eukaryota</taxon>
        <taxon>Metazoa</taxon>
        <taxon>Spiralia</taxon>
        <taxon>Lophotrochozoa</taxon>
        <taxon>Platyhelminthes</taxon>
        <taxon>Cestoda</taxon>
        <taxon>Eucestoda</taxon>
        <taxon>Diphyllobothriidea</taxon>
        <taxon>Diphyllobothriidae</taxon>
        <taxon>Dibothriocephalus</taxon>
    </lineage>
</organism>
<keyword evidence="2" id="KW-1185">Reference proteome</keyword>
<dbReference type="OrthoDB" id="10405210at2759"/>
<dbReference type="EMBL" id="UYRU01097647">
    <property type="protein sequence ID" value="VDN40098.1"/>
    <property type="molecule type" value="Genomic_DNA"/>
</dbReference>